<reference evidence="1" key="1">
    <citation type="submission" date="2018-05" db="EMBL/GenBank/DDBJ databases">
        <authorList>
            <person name="Lanie J.A."/>
            <person name="Ng W.-L."/>
            <person name="Kazmierczak K.M."/>
            <person name="Andrzejewski T.M."/>
            <person name="Davidsen T.M."/>
            <person name="Wayne K.J."/>
            <person name="Tettelin H."/>
            <person name="Glass J.I."/>
            <person name="Rusch D."/>
            <person name="Podicherti R."/>
            <person name="Tsui H.-C.T."/>
            <person name="Winkler M.E."/>
        </authorList>
    </citation>
    <scope>NUCLEOTIDE SEQUENCE</scope>
</reference>
<name>A0A382SNS5_9ZZZZ</name>
<dbReference type="AlphaFoldDB" id="A0A382SNS5"/>
<organism evidence="1">
    <name type="scientific">marine metagenome</name>
    <dbReference type="NCBI Taxonomy" id="408172"/>
    <lineage>
        <taxon>unclassified sequences</taxon>
        <taxon>metagenomes</taxon>
        <taxon>ecological metagenomes</taxon>
    </lineage>
</organism>
<accession>A0A382SNS5</accession>
<proteinExistence type="predicted"/>
<sequence length="59" mass="6938">MYDETPYNLFIECRSCGIENSIVDYVPSMHVFCSQCREQLIDFDIADTHCEYVCQECET</sequence>
<protein>
    <submittedName>
        <fullName evidence="1">Uncharacterized protein</fullName>
    </submittedName>
</protein>
<feature type="non-terminal residue" evidence="1">
    <location>
        <position position="59"/>
    </location>
</feature>
<evidence type="ECO:0000313" key="1">
    <source>
        <dbReference type="EMBL" id="SVD11549.1"/>
    </source>
</evidence>
<dbReference type="EMBL" id="UINC01130465">
    <property type="protein sequence ID" value="SVD11549.1"/>
    <property type="molecule type" value="Genomic_DNA"/>
</dbReference>
<gene>
    <name evidence="1" type="ORF">METZ01_LOCUS364403</name>
</gene>